<dbReference type="Pfam" id="PF13405">
    <property type="entry name" value="EF-hand_6"/>
    <property type="match status" value="1"/>
</dbReference>
<dbReference type="GO" id="GO:0005509">
    <property type="term" value="F:calcium ion binding"/>
    <property type="evidence" value="ECO:0007669"/>
    <property type="project" value="InterPro"/>
</dbReference>
<dbReference type="Gene3D" id="1.10.238.10">
    <property type="entry name" value="EF-hand"/>
    <property type="match status" value="1"/>
</dbReference>
<keyword evidence="3" id="KW-1185">Reference proteome</keyword>
<dbReference type="AlphaFoldDB" id="A0AAD9G767"/>
<dbReference type="InterPro" id="IPR011992">
    <property type="entry name" value="EF-hand-dom_pair"/>
</dbReference>
<reference evidence="2" key="1">
    <citation type="journal article" date="2014" name="Nucleic Acids Res.">
        <title>The evolutionary dynamics of variant antigen genes in Babesia reveal a history of genomic innovation underlying host-parasite interaction.</title>
        <authorList>
            <person name="Jackson A.P."/>
            <person name="Otto T.D."/>
            <person name="Darby A."/>
            <person name="Ramaprasad A."/>
            <person name="Xia D."/>
            <person name="Echaide I.E."/>
            <person name="Farber M."/>
            <person name="Gahlot S."/>
            <person name="Gamble J."/>
            <person name="Gupta D."/>
            <person name="Gupta Y."/>
            <person name="Jackson L."/>
            <person name="Malandrin L."/>
            <person name="Malas T.B."/>
            <person name="Moussa E."/>
            <person name="Nair M."/>
            <person name="Reid A.J."/>
            <person name="Sanders M."/>
            <person name="Sharma J."/>
            <person name="Tracey A."/>
            <person name="Quail M.A."/>
            <person name="Weir W."/>
            <person name="Wastling J.M."/>
            <person name="Hall N."/>
            <person name="Willadsen P."/>
            <person name="Lingelbach K."/>
            <person name="Shiels B."/>
            <person name="Tait A."/>
            <person name="Berriman M."/>
            <person name="Allred D.R."/>
            <person name="Pain A."/>
        </authorList>
    </citation>
    <scope>NUCLEOTIDE SEQUENCE</scope>
    <source>
        <strain evidence="2">1802A</strain>
    </source>
</reference>
<gene>
    <name evidence="2" type="ORF">X943_001971</name>
</gene>
<dbReference type="PROSITE" id="PS50222">
    <property type="entry name" value="EF_HAND_2"/>
    <property type="match status" value="1"/>
</dbReference>
<evidence type="ECO:0000313" key="2">
    <source>
        <dbReference type="EMBL" id="KAK1933048.1"/>
    </source>
</evidence>
<protein>
    <recommendedName>
        <fullName evidence="1">EF-hand domain-containing protein</fullName>
    </recommendedName>
</protein>
<proteinExistence type="predicted"/>
<dbReference type="EMBL" id="JAHBMH010000073">
    <property type="protein sequence ID" value="KAK1933048.1"/>
    <property type="molecule type" value="Genomic_DNA"/>
</dbReference>
<evidence type="ECO:0000313" key="3">
    <source>
        <dbReference type="Proteomes" id="UP001195914"/>
    </source>
</evidence>
<sequence length="615" mass="69549">MFGFVRVSLVRLGEQALSRRTLRSAEECYGLLSPGSSVETHDLYEAIKFFASSLPERRNALRDDRFGDLLTQVDSRLPSLNSSYIGNFALRLSTIVLSSGNSPSDDLSNVEKSKTLLSRLATTLVEKGGQPREIAQVAYAAAAVGVDSDSLYEFAKHQMTLQIESATPDALNLSLQAAYKRGSRDKIYYALLCEKLCELTDRFTAVDVMHTLRALAKTGLLKGFLLRRLSTLIMDNLDQFTPQQLAEASFRLSQLKFFTYQNFGRIYNVIESSLESMPDQLKLEFLTAGCLCKSGTTDALTKLLSSLTFNPSWDMSGVVDYIYASAYLGSHGPELQTVLDNLFQRNPLLTRKYALLLKEALDSFEAESAPVKVNLTARWKDALSTFENTETELTKTTPAFQEVKKILQGSSSNFVEYQHVGPFAVPFLDADRKLCILIEFASNISPLYVKRRCLEGLEHRVGVVKYWEWRRLKTERQELEYAFRLFDTRRKGSLTYTELKNLLGAVGISISRRELRYLQMEEDIRGMFILEDVIALCQSFYTDEIIEDRLRQSLEALFPGQKRVKREDLKAILSKLGRRVMIDESEIDACMNVYGGDVSNDGITIDKFIEMVLSE</sequence>
<dbReference type="Proteomes" id="UP001195914">
    <property type="component" value="Unassembled WGS sequence"/>
</dbReference>
<comment type="caution">
    <text evidence="2">The sequence shown here is derived from an EMBL/GenBank/DDBJ whole genome shotgun (WGS) entry which is preliminary data.</text>
</comment>
<organism evidence="2 3">
    <name type="scientific">Babesia divergens</name>
    <dbReference type="NCBI Taxonomy" id="32595"/>
    <lineage>
        <taxon>Eukaryota</taxon>
        <taxon>Sar</taxon>
        <taxon>Alveolata</taxon>
        <taxon>Apicomplexa</taxon>
        <taxon>Aconoidasida</taxon>
        <taxon>Piroplasmida</taxon>
        <taxon>Babesiidae</taxon>
        <taxon>Babesia</taxon>
    </lineage>
</organism>
<evidence type="ECO:0000259" key="1">
    <source>
        <dbReference type="PROSITE" id="PS50222"/>
    </source>
</evidence>
<reference evidence="2" key="2">
    <citation type="submission" date="2021-05" db="EMBL/GenBank/DDBJ databases">
        <authorList>
            <person name="Pain A."/>
        </authorList>
    </citation>
    <scope>NUCLEOTIDE SEQUENCE</scope>
    <source>
        <strain evidence="2">1802A</strain>
    </source>
</reference>
<accession>A0AAD9G767</accession>
<feature type="domain" description="EF-hand" evidence="1">
    <location>
        <begin position="474"/>
        <end position="509"/>
    </location>
</feature>
<dbReference type="SUPFAM" id="SSF47473">
    <property type="entry name" value="EF-hand"/>
    <property type="match status" value="1"/>
</dbReference>
<name>A0AAD9G767_BABDI</name>
<dbReference type="InterPro" id="IPR002048">
    <property type="entry name" value="EF_hand_dom"/>
</dbReference>